<evidence type="ECO:0000259" key="1">
    <source>
        <dbReference type="Pfam" id="PF03446"/>
    </source>
</evidence>
<dbReference type="EMBL" id="NEVP01000006">
    <property type="protein sequence ID" value="OZI51671.1"/>
    <property type="molecule type" value="Genomic_DNA"/>
</dbReference>
<name>A0A261TQV1_9BORD</name>
<protein>
    <recommendedName>
        <fullName evidence="1">6-phosphogluconate dehydrogenase NADP-binding domain-containing protein</fullName>
    </recommendedName>
</protein>
<gene>
    <name evidence="2" type="ORF">CAL25_09005</name>
</gene>
<dbReference type="SUPFAM" id="SSF51735">
    <property type="entry name" value="NAD(P)-binding Rossmann-fold domains"/>
    <property type="match status" value="1"/>
</dbReference>
<comment type="caution">
    <text evidence="2">The sequence shown here is derived from an EMBL/GenBank/DDBJ whole genome shotgun (WGS) entry which is preliminary data.</text>
</comment>
<proteinExistence type="predicted"/>
<dbReference type="Pfam" id="PF03446">
    <property type="entry name" value="NAD_binding_2"/>
    <property type="match status" value="1"/>
</dbReference>
<dbReference type="InterPro" id="IPR006115">
    <property type="entry name" value="6PGDH_NADP-bd"/>
</dbReference>
<dbReference type="Gene3D" id="3.40.50.720">
    <property type="entry name" value="NAD(P)-binding Rossmann-like Domain"/>
    <property type="match status" value="1"/>
</dbReference>
<dbReference type="GO" id="GO:0050661">
    <property type="term" value="F:NADP binding"/>
    <property type="evidence" value="ECO:0007669"/>
    <property type="project" value="InterPro"/>
</dbReference>
<organism evidence="2 3">
    <name type="scientific">Bordetella genomosp. 5</name>
    <dbReference type="NCBI Taxonomy" id="1395608"/>
    <lineage>
        <taxon>Bacteria</taxon>
        <taxon>Pseudomonadati</taxon>
        <taxon>Pseudomonadota</taxon>
        <taxon>Betaproteobacteria</taxon>
        <taxon>Burkholderiales</taxon>
        <taxon>Alcaligenaceae</taxon>
        <taxon>Bordetella</taxon>
    </lineage>
</organism>
<dbReference type="AlphaFoldDB" id="A0A261TQV1"/>
<evidence type="ECO:0000313" key="3">
    <source>
        <dbReference type="Proteomes" id="UP000216913"/>
    </source>
</evidence>
<feature type="domain" description="6-phosphogluconate dehydrogenase NADP-binding" evidence="1">
    <location>
        <begin position="19"/>
        <end position="131"/>
    </location>
</feature>
<dbReference type="RefSeq" id="WP_094799626.1">
    <property type="nucleotide sequence ID" value="NZ_NEVN01000002.1"/>
</dbReference>
<dbReference type="OrthoDB" id="8656576at2"/>
<reference evidence="2 3" key="1">
    <citation type="submission" date="2017-05" db="EMBL/GenBank/DDBJ databases">
        <title>Complete and WGS of Bordetella genogroups.</title>
        <authorList>
            <person name="Spilker T."/>
            <person name="LiPuma J."/>
        </authorList>
    </citation>
    <scope>NUCLEOTIDE SEQUENCE [LARGE SCALE GENOMIC DNA]</scope>
    <source>
        <strain evidence="2 3">AU10456</strain>
    </source>
</reference>
<dbReference type="InterPro" id="IPR036291">
    <property type="entry name" value="NAD(P)-bd_dom_sf"/>
</dbReference>
<evidence type="ECO:0000313" key="2">
    <source>
        <dbReference type="EMBL" id="OZI51671.1"/>
    </source>
</evidence>
<sequence length="152" mass="15889">MSALRPFQAPDGFLVAHGVSVIGLDEAGCAAARQVAASRPDLPLTVYDRDGARCEAFRGLATLALSVEEALRESDVIVLALRDGHEVDRTLARYSDGAVNADLAGKLVIDLHPLDAQWAQRLAHALRSAGAGYATPAPDPAGWLALIGRPGA</sequence>
<keyword evidence="3" id="KW-1185">Reference proteome</keyword>
<dbReference type="Proteomes" id="UP000216913">
    <property type="component" value="Unassembled WGS sequence"/>
</dbReference>
<accession>A0A261TQV1</accession>